<comment type="caution">
    <text evidence="10">The sequence shown here is derived from an EMBL/GenBank/DDBJ whole genome shotgun (WGS) entry which is preliminary data.</text>
</comment>
<feature type="transmembrane region" description="Helical" evidence="9">
    <location>
        <begin position="20"/>
        <end position="38"/>
    </location>
</feature>
<dbReference type="GeneID" id="42003808"/>
<comment type="subcellular location">
    <subcellularLocation>
        <location evidence="1">Endoplasmic reticulum membrane</location>
        <topology evidence="1">Multi-pass membrane protein</topology>
    </subcellularLocation>
</comment>
<dbReference type="Proteomes" id="UP000319731">
    <property type="component" value="Unassembled WGS sequence"/>
</dbReference>
<comment type="function">
    <text evidence="8">Component of the signal peptidase complex (SPC) which catalyzes the cleavage of N-terminal signal sequences from nascent proteins as they are translocated into the lumen of the endoplasmic reticulum. Dispensable for SPC enzymatic activity.</text>
</comment>
<gene>
    <name evidence="10" type="ORF">SmJEL517_g02583</name>
</gene>
<dbReference type="STRING" id="1806994.A0A507C688"/>
<name>A0A507C688_9FUNG</name>
<evidence type="ECO:0000313" key="10">
    <source>
        <dbReference type="EMBL" id="TPX34858.1"/>
    </source>
</evidence>
<evidence type="ECO:0000256" key="9">
    <source>
        <dbReference type="SAM" id="Phobius"/>
    </source>
</evidence>
<dbReference type="RefSeq" id="XP_031025496.1">
    <property type="nucleotide sequence ID" value="XM_031168511.1"/>
</dbReference>
<comment type="similarity">
    <text evidence="2">Belongs to the SPCS1 family.</text>
</comment>
<evidence type="ECO:0000256" key="6">
    <source>
        <dbReference type="ARBA" id="ARBA00022989"/>
    </source>
</evidence>
<keyword evidence="6 9" id="KW-1133">Transmembrane helix</keyword>
<dbReference type="GO" id="GO:0045047">
    <property type="term" value="P:protein targeting to ER"/>
    <property type="evidence" value="ECO:0007669"/>
    <property type="project" value="TreeGrafter"/>
</dbReference>
<evidence type="ECO:0000256" key="7">
    <source>
        <dbReference type="ARBA" id="ARBA00023136"/>
    </source>
</evidence>
<reference evidence="10 11" key="1">
    <citation type="journal article" date="2019" name="Sci. Rep.">
        <title>Comparative genomics of chytrid fungi reveal insights into the obligate biotrophic and pathogenic lifestyle of Synchytrium endobioticum.</title>
        <authorList>
            <person name="van de Vossenberg B.T.L.H."/>
            <person name="Warris S."/>
            <person name="Nguyen H.D.T."/>
            <person name="van Gent-Pelzer M.P.E."/>
            <person name="Joly D.L."/>
            <person name="van de Geest H.C."/>
            <person name="Bonants P.J.M."/>
            <person name="Smith D.S."/>
            <person name="Levesque C.A."/>
            <person name="van der Lee T.A.J."/>
        </authorList>
    </citation>
    <scope>NUCLEOTIDE SEQUENCE [LARGE SCALE GENOMIC DNA]</scope>
    <source>
        <strain evidence="10 11">JEL517</strain>
    </source>
</reference>
<keyword evidence="7 9" id="KW-0472">Membrane</keyword>
<accession>A0A507C688</accession>
<evidence type="ECO:0000256" key="4">
    <source>
        <dbReference type="ARBA" id="ARBA00022692"/>
    </source>
</evidence>
<evidence type="ECO:0000256" key="8">
    <source>
        <dbReference type="ARBA" id="ARBA00045204"/>
    </source>
</evidence>
<dbReference type="PANTHER" id="PTHR13202">
    <property type="entry name" value="MICROSOMAL SIGNAL PEPTIDASE 12 KDA SUBUNIT"/>
    <property type="match status" value="1"/>
</dbReference>
<keyword evidence="4 9" id="KW-0812">Transmembrane</keyword>
<feature type="transmembrane region" description="Helical" evidence="9">
    <location>
        <begin position="44"/>
        <end position="67"/>
    </location>
</feature>
<dbReference type="Pfam" id="PF06645">
    <property type="entry name" value="SPC12"/>
    <property type="match status" value="1"/>
</dbReference>
<protein>
    <recommendedName>
        <fullName evidence="3">Signal peptidase complex subunit 1</fullName>
    </recommendedName>
</protein>
<dbReference type="GO" id="GO:0005787">
    <property type="term" value="C:signal peptidase complex"/>
    <property type="evidence" value="ECO:0007669"/>
    <property type="project" value="InterPro"/>
</dbReference>
<dbReference type="PANTHER" id="PTHR13202:SF0">
    <property type="entry name" value="SIGNAL PEPTIDASE COMPLEX SUBUNIT 1"/>
    <property type="match status" value="1"/>
</dbReference>
<dbReference type="GO" id="GO:0006465">
    <property type="term" value="P:signal peptide processing"/>
    <property type="evidence" value="ECO:0007669"/>
    <property type="project" value="InterPro"/>
</dbReference>
<proteinExistence type="inferred from homology"/>
<dbReference type="InterPro" id="IPR009542">
    <property type="entry name" value="Spc1/SPCS1"/>
</dbReference>
<dbReference type="OrthoDB" id="263893at2759"/>
<evidence type="ECO:0000256" key="1">
    <source>
        <dbReference type="ARBA" id="ARBA00004477"/>
    </source>
</evidence>
<dbReference type="AlphaFoldDB" id="A0A507C688"/>
<keyword evidence="11" id="KW-1185">Reference proteome</keyword>
<evidence type="ECO:0000256" key="3">
    <source>
        <dbReference type="ARBA" id="ARBA00017059"/>
    </source>
</evidence>
<keyword evidence="5" id="KW-0256">Endoplasmic reticulum</keyword>
<organism evidence="10 11">
    <name type="scientific">Synchytrium microbalum</name>
    <dbReference type="NCBI Taxonomy" id="1806994"/>
    <lineage>
        <taxon>Eukaryota</taxon>
        <taxon>Fungi</taxon>
        <taxon>Fungi incertae sedis</taxon>
        <taxon>Chytridiomycota</taxon>
        <taxon>Chytridiomycota incertae sedis</taxon>
        <taxon>Chytridiomycetes</taxon>
        <taxon>Synchytriales</taxon>
        <taxon>Synchytriaceae</taxon>
        <taxon>Synchytrium</taxon>
    </lineage>
</organism>
<evidence type="ECO:0000256" key="5">
    <source>
        <dbReference type="ARBA" id="ARBA00022824"/>
    </source>
</evidence>
<dbReference type="EMBL" id="QEAO01000011">
    <property type="protein sequence ID" value="TPX34858.1"/>
    <property type="molecule type" value="Genomic_DNA"/>
</dbReference>
<sequence>MAYLLSAPIDFQGQKDVEKYTHTLLIFTGVTAFLIGFINQNLALTMGIMGGGLAVVFLLGLPPWPIYKQHPVKWLPKSTAAGEAQREKTVWKQVLGVIGL</sequence>
<evidence type="ECO:0000256" key="2">
    <source>
        <dbReference type="ARBA" id="ARBA00005245"/>
    </source>
</evidence>
<evidence type="ECO:0000313" key="11">
    <source>
        <dbReference type="Proteomes" id="UP000319731"/>
    </source>
</evidence>